<gene>
    <name evidence="2" type="ORF">DEJ49_11035</name>
</gene>
<evidence type="ECO:0000256" key="1">
    <source>
        <dbReference type="SAM" id="MobiDB-lite"/>
    </source>
</evidence>
<name>A0A5P2CIJ6_STRVZ</name>
<protein>
    <submittedName>
        <fullName evidence="2">Uncharacterized protein</fullName>
    </submittedName>
</protein>
<feature type="region of interest" description="Disordered" evidence="1">
    <location>
        <begin position="1"/>
        <end position="61"/>
    </location>
</feature>
<proteinExistence type="predicted"/>
<dbReference type="Proteomes" id="UP000324015">
    <property type="component" value="Chromosome"/>
</dbReference>
<organism evidence="2 3">
    <name type="scientific">Streptomyces venezuelae</name>
    <dbReference type="NCBI Taxonomy" id="54571"/>
    <lineage>
        <taxon>Bacteria</taxon>
        <taxon>Bacillati</taxon>
        <taxon>Actinomycetota</taxon>
        <taxon>Actinomycetes</taxon>
        <taxon>Kitasatosporales</taxon>
        <taxon>Streptomycetaceae</taxon>
        <taxon>Streptomyces</taxon>
    </lineage>
</organism>
<dbReference type="EMBL" id="CP029191">
    <property type="protein sequence ID" value="QES41478.1"/>
    <property type="molecule type" value="Genomic_DNA"/>
</dbReference>
<sequence length="72" mass="7764">MRRSGAGPEPRPRSRGRARGGGNQQVRPVYQAPSTSEAEPIQVTPGPTHCSLLGPQSSISITMREPSLVQWL</sequence>
<evidence type="ECO:0000313" key="3">
    <source>
        <dbReference type="Proteomes" id="UP000324015"/>
    </source>
</evidence>
<reference evidence="2 3" key="1">
    <citation type="submission" date="2018-05" db="EMBL/GenBank/DDBJ databases">
        <title>Streptomyces venezuelae.</title>
        <authorList>
            <person name="Kim W."/>
            <person name="Lee N."/>
            <person name="Cho B.-K."/>
        </authorList>
    </citation>
    <scope>NUCLEOTIDE SEQUENCE [LARGE SCALE GENOMIC DNA]</scope>
    <source>
        <strain evidence="2 3">ATCC 14585</strain>
    </source>
</reference>
<dbReference type="AlphaFoldDB" id="A0A5P2CIJ6"/>
<accession>A0A5P2CIJ6</accession>
<evidence type="ECO:0000313" key="2">
    <source>
        <dbReference type="EMBL" id="QES41478.1"/>
    </source>
</evidence>